<gene>
    <name evidence="1" type="ORF">SE17_00970</name>
</gene>
<reference evidence="1 2" key="1">
    <citation type="submission" date="2015-09" db="EMBL/GenBank/DDBJ databases">
        <title>Draft genome sequence of Kouleothrix aurantiaca JCM 19913.</title>
        <authorList>
            <person name="Hemp J."/>
        </authorList>
    </citation>
    <scope>NUCLEOTIDE SEQUENCE [LARGE SCALE GENOMIC DNA]</scope>
    <source>
        <strain evidence="1 2">COM-B</strain>
    </source>
</reference>
<name>A0A0P9D7A0_9CHLR</name>
<comment type="caution">
    <text evidence="1">The sequence shown here is derived from an EMBL/GenBank/DDBJ whole genome shotgun (WGS) entry which is preliminary data.</text>
</comment>
<protein>
    <submittedName>
        <fullName evidence="1">Uncharacterized protein</fullName>
    </submittedName>
</protein>
<dbReference type="AlphaFoldDB" id="A0A0P9D7A0"/>
<evidence type="ECO:0000313" key="2">
    <source>
        <dbReference type="Proteomes" id="UP000050509"/>
    </source>
</evidence>
<dbReference type="Proteomes" id="UP000050509">
    <property type="component" value="Unassembled WGS sequence"/>
</dbReference>
<sequence>MKKRIIALLVPLLGGFVALLLLFVLPSAQRTTPGSMAGNGTLTAPAPVLTDMQHIEDLQTRFNRDAGAPRLILLLSPT</sequence>
<proteinExistence type="predicted"/>
<evidence type="ECO:0000313" key="1">
    <source>
        <dbReference type="EMBL" id="KPV54876.1"/>
    </source>
</evidence>
<dbReference type="EMBL" id="LJCR01000009">
    <property type="protein sequence ID" value="KPV54876.1"/>
    <property type="molecule type" value="Genomic_DNA"/>
</dbReference>
<keyword evidence="2" id="KW-1185">Reference proteome</keyword>
<organism evidence="1 2">
    <name type="scientific">Kouleothrix aurantiaca</name>
    <dbReference type="NCBI Taxonomy" id="186479"/>
    <lineage>
        <taxon>Bacteria</taxon>
        <taxon>Bacillati</taxon>
        <taxon>Chloroflexota</taxon>
        <taxon>Chloroflexia</taxon>
        <taxon>Chloroflexales</taxon>
        <taxon>Roseiflexineae</taxon>
        <taxon>Roseiflexaceae</taxon>
        <taxon>Kouleothrix</taxon>
    </lineage>
</organism>
<accession>A0A0P9D7A0</accession>